<evidence type="ECO:0000313" key="3">
    <source>
        <dbReference type="Proteomes" id="UP000095552"/>
    </source>
</evidence>
<dbReference type="InterPro" id="IPR011256">
    <property type="entry name" value="Reg_factor_effector_dom_sf"/>
</dbReference>
<dbReference type="STRING" id="1563681.BFP71_07240"/>
<gene>
    <name evidence="2" type="ORF">BFP71_07240</name>
</gene>
<feature type="domain" description="AraC effector-binding" evidence="1">
    <location>
        <begin position="20"/>
        <end position="201"/>
    </location>
</feature>
<dbReference type="Proteomes" id="UP000095552">
    <property type="component" value="Unassembled WGS sequence"/>
</dbReference>
<name>A0A1E5T3N2_9BACT</name>
<keyword evidence="3" id="KW-1185">Reference proteome</keyword>
<dbReference type="AlphaFoldDB" id="A0A1E5T3N2"/>
<protein>
    <recommendedName>
        <fullName evidence="1">AraC effector-binding domain-containing protein</fullName>
    </recommendedName>
</protein>
<dbReference type="EMBL" id="MDGQ01000004">
    <property type="protein sequence ID" value="OEK05982.1"/>
    <property type="molecule type" value="Genomic_DNA"/>
</dbReference>
<dbReference type="InterPro" id="IPR029442">
    <property type="entry name" value="GyrI-like"/>
</dbReference>
<dbReference type="Gene3D" id="3.20.80.10">
    <property type="entry name" value="Regulatory factor, effector binding domain"/>
    <property type="match status" value="1"/>
</dbReference>
<dbReference type="Pfam" id="PF06445">
    <property type="entry name" value="GyrI-like"/>
    <property type="match status" value="1"/>
</dbReference>
<dbReference type="InterPro" id="IPR010499">
    <property type="entry name" value="AraC_E-bd"/>
</dbReference>
<proteinExistence type="predicted"/>
<dbReference type="SMART" id="SM00871">
    <property type="entry name" value="AraC_E_bind"/>
    <property type="match status" value="1"/>
</dbReference>
<evidence type="ECO:0000313" key="2">
    <source>
        <dbReference type="EMBL" id="OEK05982.1"/>
    </source>
</evidence>
<sequence length="201" mass="23584">MTLEKLNLQQAYPEYYKATTKPKIVNLEPYNYITISGVCAPEDQKFISSVEEIYGLAYHIKFISKANDLDFVVPKMEGFWWVTGELPFEDTPRQDWHWKIMFRMPDFVGKTEFDLALNQLIAAGKATNEHDYVFEEIHEGLSAQVLHIGSYDQEAETLEKLYEFIEREGYQIAGYHHEIYLSDPRKTAKEKLKTILRYAIR</sequence>
<accession>A0A1E5T3N2</accession>
<dbReference type="SUPFAM" id="SSF55136">
    <property type="entry name" value="Probable bacterial effector-binding domain"/>
    <property type="match status" value="1"/>
</dbReference>
<evidence type="ECO:0000259" key="1">
    <source>
        <dbReference type="SMART" id="SM00871"/>
    </source>
</evidence>
<organism evidence="2 3">
    <name type="scientific">Roseivirga misakiensis</name>
    <dbReference type="NCBI Taxonomy" id="1563681"/>
    <lineage>
        <taxon>Bacteria</taxon>
        <taxon>Pseudomonadati</taxon>
        <taxon>Bacteroidota</taxon>
        <taxon>Cytophagia</taxon>
        <taxon>Cytophagales</taxon>
        <taxon>Roseivirgaceae</taxon>
        <taxon>Roseivirga</taxon>
    </lineage>
</organism>
<reference evidence="2 3" key="1">
    <citation type="submission" date="2016-08" db="EMBL/GenBank/DDBJ databases">
        <title>Draft genome of Fabibacter sp. strain SK-8.</title>
        <authorList>
            <person name="Wong S.-K."/>
            <person name="Hamasaki K."/>
            <person name="Yoshizawa S."/>
        </authorList>
    </citation>
    <scope>NUCLEOTIDE SEQUENCE [LARGE SCALE GENOMIC DNA]</scope>
    <source>
        <strain evidence="2 3">SK-8</strain>
    </source>
</reference>
<comment type="caution">
    <text evidence="2">The sequence shown here is derived from an EMBL/GenBank/DDBJ whole genome shotgun (WGS) entry which is preliminary data.</text>
</comment>